<evidence type="ECO:0000313" key="4">
    <source>
        <dbReference type="Proteomes" id="UP000178870"/>
    </source>
</evidence>
<dbReference type="InterPro" id="IPR000305">
    <property type="entry name" value="GIY-YIG_endonuc"/>
</dbReference>
<accession>A0A1F7YZ95</accession>
<evidence type="ECO:0000313" key="3">
    <source>
        <dbReference type="EMBL" id="OGM32676.1"/>
    </source>
</evidence>
<dbReference type="EMBL" id="MGGP01000013">
    <property type="protein sequence ID" value="OGM32676.1"/>
    <property type="molecule type" value="Genomic_DNA"/>
</dbReference>
<dbReference type="InterPro" id="IPR050190">
    <property type="entry name" value="UPF0213_domain"/>
</dbReference>
<evidence type="ECO:0000259" key="2">
    <source>
        <dbReference type="PROSITE" id="PS50164"/>
    </source>
</evidence>
<evidence type="ECO:0000256" key="1">
    <source>
        <dbReference type="ARBA" id="ARBA00007435"/>
    </source>
</evidence>
<proteinExistence type="inferred from homology"/>
<comment type="similarity">
    <text evidence="1">Belongs to the UPF0213 family.</text>
</comment>
<organism evidence="3 4">
    <name type="scientific">Candidatus Woesebacteria bacterium RIFCSPHIGHO2_01_FULL_44_21</name>
    <dbReference type="NCBI Taxonomy" id="1802503"/>
    <lineage>
        <taxon>Bacteria</taxon>
        <taxon>Candidatus Woeseibacteriota</taxon>
    </lineage>
</organism>
<dbReference type="Gene3D" id="3.40.1440.10">
    <property type="entry name" value="GIY-YIG endonuclease"/>
    <property type="match status" value="1"/>
</dbReference>
<dbReference type="Proteomes" id="UP000178870">
    <property type="component" value="Unassembled WGS sequence"/>
</dbReference>
<gene>
    <name evidence="3" type="ORF">A2803_01290</name>
</gene>
<comment type="caution">
    <text evidence="3">The sequence shown here is derived from an EMBL/GenBank/DDBJ whole genome shotgun (WGS) entry which is preliminary data.</text>
</comment>
<dbReference type="InterPro" id="IPR035901">
    <property type="entry name" value="GIY-YIG_endonuc_sf"/>
</dbReference>
<feature type="domain" description="GIY-YIG" evidence="2">
    <location>
        <begin position="3"/>
        <end position="77"/>
    </location>
</feature>
<dbReference type="PROSITE" id="PS50164">
    <property type="entry name" value="GIY_YIG"/>
    <property type="match status" value="1"/>
</dbReference>
<dbReference type="SUPFAM" id="SSF82771">
    <property type="entry name" value="GIY-YIG endonuclease"/>
    <property type="match status" value="1"/>
</dbReference>
<sequence>MSKAWYLYMLLCDQKTFYVGITPDIVNRMKQHKSRSSFFTEKFSDLKLVYCERYLSEHNAAIREKQIKKWGKAKKQM</sequence>
<dbReference type="AlphaFoldDB" id="A0A1F7YZ95"/>
<name>A0A1F7YZ95_9BACT</name>
<reference evidence="3 4" key="1">
    <citation type="journal article" date="2016" name="Nat. Commun.">
        <title>Thousands of microbial genomes shed light on interconnected biogeochemical processes in an aquifer system.</title>
        <authorList>
            <person name="Anantharaman K."/>
            <person name="Brown C.T."/>
            <person name="Hug L.A."/>
            <person name="Sharon I."/>
            <person name="Castelle C.J."/>
            <person name="Probst A.J."/>
            <person name="Thomas B.C."/>
            <person name="Singh A."/>
            <person name="Wilkins M.J."/>
            <person name="Karaoz U."/>
            <person name="Brodie E.L."/>
            <person name="Williams K.H."/>
            <person name="Hubbard S.S."/>
            <person name="Banfield J.F."/>
        </authorList>
    </citation>
    <scope>NUCLEOTIDE SEQUENCE [LARGE SCALE GENOMIC DNA]</scope>
</reference>
<dbReference type="PANTHER" id="PTHR34477:SF1">
    <property type="entry name" value="UPF0213 PROTEIN YHBQ"/>
    <property type="match status" value="1"/>
</dbReference>
<dbReference type="Pfam" id="PF01541">
    <property type="entry name" value="GIY-YIG"/>
    <property type="match status" value="1"/>
</dbReference>
<protein>
    <recommendedName>
        <fullName evidence="2">GIY-YIG domain-containing protein</fullName>
    </recommendedName>
</protein>
<dbReference type="PANTHER" id="PTHR34477">
    <property type="entry name" value="UPF0213 PROTEIN YHBQ"/>
    <property type="match status" value="1"/>
</dbReference>